<evidence type="ECO:0000313" key="15">
    <source>
        <dbReference type="Proteomes" id="UP000521872"/>
    </source>
</evidence>
<dbReference type="Pfam" id="PF05007">
    <property type="entry name" value="Mannosyl_trans"/>
    <property type="match status" value="1"/>
</dbReference>
<dbReference type="PANTHER" id="PTHR12886">
    <property type="entry name" value="PIG-M MANNOSYLTRANSFERASE"/>
    <property type="match status" value="1"/>
</dbReference>
<dbReference type="EC" id="2.4.1.-" evidence="13"/>
<keyword evidence="7 13" id="KW-0808">Transferase</keyword>
<dbReference type="GO" id="GO:1990529">
    <property type="term" value="C:glycosylphosphatidylinositol-mannosyltransferase I complex"/>
    <property type="evidence" value="ECO:0007669"/>
    <property type="project" value="TreeGrafter"/>
</dbReference>
<dbReference type="PANTHER" id="PTHR12886:SF0">
    <property type="entry name" value="GPI MANNOSYLTRANSFERASE 1"/>
    <property type="match status" value="1"/>
</dbReference>
<comment type="caution">
    <text evidence="14">The sequence shown here is derived from an EMBL/GenBank/DDBJ whole genome shotgun (WGS) entry which is preliminary data.</text>
</comment>
<feature type="transmembrane region" description="Helical" evidence="13">
    <location>
        <begin position="358"/>
        <end position="384"/>
    </location>
</feature>
<comment type="similarity">
    <text evidence="3 13">Belongs to the PIGM family.</text>
</comment>
<dbReference type="AlphaFoldDB" id="A0A8H4QQA8"/>
<keyword evidence="5 13" id="KW-0337">GPI-anchor biosynthesis</keyword>
<comment type="caution">
    <text evidence="13">Lacks conserved residue(s) required for the propagation of feature annotation.</text>
</comment>
<keyword evidence="8 13" id="KW-0812">Transmembrane</keyword>
<evidence type="ECO:0000256" key="2">
    <source>
        <dbReference type="ARBA" id="ARBA00004687"/>
    </source>
</evidence>
<reference evidence="14 15" key="1">
    <citation type="submission" date="2019-12" db="EMBL/GenBank/DDBJ databases">
        <authorList>
            <person name="Floudas D."/>
            <person name="Bentzer J."/>
            <person name="Ahren D."/>
            <person name="Johansson T."/>
            <person name="Persson P."/>
            <person name="Tunlid A."/>
        </authorList>
    </citation>
    <scope>NUCLEOTIDE SEQUENCE [LARGE SCALE GENOMIC DNA]</scope>
    <source>
        <strain evidence="14 15">CBS 102.39</strain>
    </source>
</reference>
<feature type="transmembrane region" description="Helical" evidence="13">
    <location>
        <begin position="333"/>
        <end position="351"/>
    </location>
</feature>
<dbReference type="GO" id="GO:0005789">
    <property type="term" value="C:endoplasmic reticulum membrane"/>
    <property type="evidence" value="ECO:0007669"/>
    <property type="project" value="UniProtKB-SubCell"/>
</dbReference>
<proteinExistence type="inferred from homology"/>
<protein>
    <recommendedName>
        <fullName evidence="4 13">GPI mannosyltransferase 1</fullName>
        <ecNumber evidence="13">2.4.1.-</ecNumber>
    </recommendedName>
    <alternativeName>
        <fullName evidence="13">GPI mannosyltransferase I</fullName>
    </alternativeName>
</protein>
<feature type="transmembrane region" description="Helical" evidence="13">
    <location>
        <begin position="221"/>
        <end position="238"/>
    </location>
</feature>
<sequence>MLSPSLSFRNVLVSSIAIRVILILYSEWHDEHSVVKYTDVDYRVFSDAAFFLSHPGPDDWNRAQGPLKSILGRDLSVGNPYTRETYRYTPLLAFLLTPNGWLLPSFGKYVFALCDIVNGILIYRLLKSEILPGLVPDALNRRSSSKQIPNASTSSASEWVEMRATIYSAVHLLNPLVFSISTRGSSESVLSLFVLLTLYASLKGHWDASAVLLGLSTHWKIYPVVYGAGCLGVIGRSAGQVKTWKDYLKIIINPKTIRFTLISAGTFIFLGLGCYAIWGYPFLYESYLYHLHRLDHRHNFSPYFYLTYLTYPSFNATSTATLPAWERILRSPLISFVPQMTMAIGSGLVFGRRKDDLVFTWFIQTCVFVIFNKVCTSQVIFLVVPPTLTPPSSPAVFHETEGWFVHRGLGRVAGTLA</sequence>
<evidence type="ECO:0000256" key="4">
    <source>
        <dbReference type="ARBA" id="ARBA00013797"/>
    </source>
</evidence>
<evidence type="ECO:0000256" key="9">
    <source>
        <dbReference type="ARBA" id="ARBA00022824"/>
    </source>
</evidence>
<evidence type="ECO:0000256" key="3">
    <source>
        <dbReference type="ARBA" id="ARBA00011071"/>
    </source>
</evidence>
<evidence type="ECO:0000256" key="7">
    <source>
        <dbReference type="ARBA" id="ARBA00022679"/>
    </source>
</evidence>
<comment type="subcellular location">
    <subcellularLocation>
        <location evidence="1 13">Endoplasmic reticulum membrane</location>
        <topology evidence="1 13">Multi-pass membrane protein</topology>
    </subcellularLocation>
</comment>
<feature type="transmembrane region" description="Helical" evidence="13">
    <location>
        <begin position="259"/>
        <end position="278"/>
    </location>
</feature>
<name>A0A8H4QQA8_9AGAR</name>
<dbReference type="GO" id="GO:0006506">
    <property type="term" value="P:GPI anchor biosynthetic process"/>
    <property type="evidence" value="ECO:0007669"/>
    <property type="project" value="UniProtKB-UniPathway"/>
</dbReference>
<accession>A0A8H4QQA8</accession>
<keyword evidence="10 13" id="KW-1133">Transmembrane helix</keyword>
<keyword evidence="11 13" id="KW-0472">Membrane</keyword>
<organism evidence="14 15">
    <name type="scientific">Agrocybe pediades</name>
    <dbReference type="NCBI Taxonomy" id="84607"/>
    <lineage>
        <taxon>Eukaryota</taxon>
        <taxon>Fungi</taxon>
        <taxon>Dikarya</taxon>
        <taxon>Basidiomycota</taxon>
        <taxon>Agaricomycotina</taxon>
        <taxon>Agaricomycetes</taxon>
        <taxon>Agaricomycetidae</taxon>
        <taxon>Agaricales</taxon>
        <taxon>Agaricineae</taxon>
        <taxon>Strophariaceae</taxon>
        <taxon>Agrocybe</taxon>
    </lineage>
</organism>
<evidence type="ECO:0000256" key="1">
    <source>
        <dbReference type="ARBA" id="ARBA00004477"/>
    </source>
</evidence>
<evidence type="ECO:0000256" key="13">
    <source>
        <dbReference type="RuleBase" id="RU365064"/>
    </source>
</evidence>
<gene>
    <name evidence="14" type="ORF">D9613_002615</name>
</gene>
<dbReference type="Proteomes" id="UP000521872">
    <property type="component" value="Unassembled WGS sequence"/>
</dbReference>
<dbReference type="GO" id="GO:0051751">
    <property type="term" value="F:alpha-1,4-mannosyltransferase activity"/>
    <property type="evidence" value="ECO:0007669"/>
    <property type="project" value="InterPro"/>
</dbReference>
<dbReference type="GO" id="GO:0004376">
    <property type="term" value="F:GPI mannosyltransferase activity"/>
    <property type="evidence" value="ECO:0007669"/>
    <property type="project" value="InterPro"/>
</dbReference>
<evidence type="ECO:0000313" key="14">
    <source>
        <dbReference type="EMBL" id="KAF4615196.1"/>
    </source>
</evidence>
<evidence type="ECO:0000256" key="10">
    <source>
        <dbReference type="ARBA" id="ARBA00022989"/>
    </source>
</evidence>
<keyword evidence="9 13" id="KW-0256">Endoplasmic reticulum</keyword>
<evidence type="ECO:0000256" key="6">
    <source>
        <dbReference type="ARBA" id="ARBA00022676"/>
    </source>
</evidence>
<evidence type="ECO:0000256" key="8">
    <source>
        <dbReference type="ARBA" id="ARBA00022692"/>
    </source>
</evidence>
<dbReference type="EMBL" id="JAACJL010000044">
    <property type="protein sequence ID" value="KAF4615196.1"/>
    <property type="molecule type" value="Genomic_DNA"/>
</dbReference>
<evidence type="ECO:0000256" key="5">
    <source>
        <dbReference type="ARBA" id="ARBA00022502"/>
    </source>
</evidence>
<comment type="pathway">
    <text evidence="2 13">Glycolipid biosynthesis; glycosylphosphatidylinositol-anchor biosynthesis.</text>
</comment>
<keyword evidence="6 13" id="KW-0328">Glycosyltransferase</keyword>
<dbReference type="InterPro" id="IPR007704">
    <property type="entry name" value="PIG-M"/>
</dbReference>
<dbReference type="UniPathway" id="UPA00196"/>
<comment type="function">
    <text evidence="12 13">Mannosyltransferase involved in glycosylphosphatidylinositol-anchor biosynthesis. Transfers the first alpha-1,4-mannose to GlcN-acyl-PI during GPI precursor assembly. Required for cell wall integrity.</text>
</comment>
<keyword evidence="15" id="KW-1185">Reference proteome</keyword>
<evidence type="ECO:0000256" key="12">
    <source>
        <dbReference type="ARBA" id="ARBA00025399"/>
    </source>
</evidence>
<evidence type="ECO:0000256" key="11">
    <source>
        <dbReference type="ARBA" id="ARBA00023136"/>
    </source>
</evidence>